<protein>
    <submittedName>
        <fullName evidence="2">Phage virion morphogenesis (Putative tail completion) protein</fullName>
    </submittedName>
</protein>
<keyword evidence="3" id="KW-1185">Reference proteome</keyword>
<evidence type="ECO:0000256" key="1">
    <source>
        <dbReference type="SAM" id="MobiDB-lite"/>
    </source>
</evidence>
<evidence type="ECO:0000313" key="2">
    <source>
        <dbReference type="EMBL" id="SNS05638.1"/>
    </source>
</evidence>
<dbReference type="Pfam" id="PF05069">
    <property type="entry name" value="Phage_tail_S"/>
    <property type="match status" value="1"/>
</dbReference>
<dbReference type="InterPro" id="IPR006522">
    <property type="entry name" value="Phage_virion_morphogenesis"/>
</dbReference>
<proteinExistence type="predicted"/>
<dbReference type="RefSeq" id="WP_179217013.1">
    <property type="nucleotide sequence ID" value="NZ_FZOC01000005.1"/>
</dbReference>
<evidence type="ECO:0000313" key="3">
    <source>
        <dbReference type="Proteomes" id="UP000198324"/>
    </source>
</evidence>
<name>A0A239BE06_9BACT</name>
<dbReference type="NCBIfam" id="TIGR01635">
    <property type="entry name" value="tail_comp_S"/>
    <property type="match status" value="1"/>
</dbReference>
<reference evidence="2 3" key="1">
    <citation type="submission" date="2017-06" db="EMBL/GenBank/DDBJ databases">
        <authorList>
            <person name="Kim H.J."/>
            <person name="Triplett B.A."/>
        </authorList>
    </citation>
    <scope>NUCLEOTIDE SEQUENCE [LARGE SCALE GENOMIC DNA]</scope>
    <source>
        <strain evidence="2 3">DSM 13116</strain>
    </source>
</reference>
<feature type="region of interest" description="Disordered" evidence="1">
    <location>
        <begin position="43"/>
        <end position="65"/>
    </location>
</feature>
<dbReference type="Proteomes" id="UP000198324">
    <property type="component" value="Unassembled WGS sequence"/>
</dbReference>
<accession>A0A239BE06</accession>
<sequence length="151" mass="16404">MSGLALRTDFSDLDRLQTRLDRLAKADRSQLLEDLGAVLESSTRARIQSEKSGPDGEPWPDWSPAYAMTRHGGHSLLSADGGLLDSIRPDVRGDEVEVGTNLVYGAVHQFGGAEVDMPIPARPYLGVSAQDESDMLAVADEWLDELLGELK</sequence>
<dbReference type="AlphaFoldDB" id="A0A239BE06"/>
<dbReference type="EMBL" id="FZOC01000005">
    <property type="protein sequence ID" value="SNS05638.1"/>
    <property type="molecule type" value="Genomic_DNA"/>
</dbReference>
<organism evidence="2 3">
    <name type="scientific">Humidesulfovibrio mexicanus</name>
    <dbReference type="NCBI Taxonomy" id="147047"/>
    <lineage>
        <taxon>Bacteria</taxon>
        <taxon>Pseudomonadati</taxon>
        <taxon>Thermodesulfobacteriota</taxon>
        <taxon>Desulfovibrionia</taxon>
        <taxon>Desulfovibrionales</taxon>
        <taxon>Desulfovibrionaceae</taxon>
        <taxon>Humidesulfovibrio</taxon>
    </lineage>
</organism>
<gene>
    <name evidence="2" type="ORF">SAMN04488503_2481</name>
</gene>